<name>A0A2I0AF40_9ASPA</name>
<accession>A0A2I0AF40</accession>
<evidence type="ECO:0000313" key="2">
    <source>
        <dbReference type="EMBL" id="PKA54169.1"/>
    </source>
</evidence>
<evidence type="ECO:0000256" key="1">
    <source>
        <dbReference type="SAM" id="MobiDB-lite"/>
    </source>
</evidence>
<feature type="region of interest" description="Disordered" evidence="1">
    <location>
        <begin position="51"/>
        <end position="93"/>
    </location>
</feature>
<keyword evidence="3" id="KW-1185">Reference proteome</keyword>
<protein>
    <submittedName>
        <fullName evidence="2">Uncharacterized protein</fullName>
    </submittedName>
</protein>
<organism evidence="2 3">
    <name type="scientific">Apostasia shenzhenica</name>
    <dbReference type="NCBI Taxonomy" id="1088818"/>
    <lineage>
        <taxon>Eukaryota</taxon>
        <taxon>Viridiplantae</taxon>
        <taxon>Streptophyta</taxon>
        <taxon>Embryophyta</taxon>
        <taxon>Tracheophyta</taxon>
        <taxon>Spermatophyta</taxon>
        <taxon>Magnoliopsida</taxon>
        <taxon>Liliopsida</taxon>
        <taxon>Asparagales</taxon>
        <taxon>Orchidaceae</taxon>
        <taxon>Apostasioideae</taxon>
        <taxon>Apostasia</taxon>
    </lineage>
</organism>
<sequence length="138" mass="15226">MILPLARSAFADSQSATHCCWRLSAGGRKHAAATSLHASPHCAVSHAEALRRRPLAGHRQRTSDQPRAAASRQRTGSRVRHGAHRRPRIGRHSARNTGHRRFAGVWGLALRRPRADSLRTGICSRGRALRLRATCTRP</sequence>
<gene>
    <name evidence="2" type="ORF">AXF42_Ash000002</name>
</gene>
<dbReference type="EMBL" id="KZ451982">
    <property type="protein sequence ID" value="PKA54169.1"/>
    <property type="molecule type" value="Genomic_DNA"/>
</dbReference>
<reference evidence="2 3" key="1">
    <citation type="journal article" date="2017" name="Nature">
        <title>The Apostasia genome and the evolution of orchids.</title>
        <authorList>
            <person name="Zhang G.Q."/>
            <person name="Liu K.W."/>
            <person name="Li Z."/>
            <person name="Lohaus R."/>
            <person name="Hsiao Y.Y."/>
            <person name="Niu S.C."/>
            <person name="Wang J.Y."/>
            <person name="Lin Y.C."/>
            <person name="Xu Q."/>
            <person name="Chen L.J."/>
            <person name="Yoshida K."/>
            <person name="Fujiwara S."/>
            <person name="Wang Z.W."/>
            <person name="Zhang Y.Q."/>
            <person name="Mitsuda N."/>
            <person name="Wang M."/>
            <person name="Liu G.H."/>
            <person name="Pecoraro L."/>
            <person name="Huang H.X."/>
            <person name="Xiao X.J."/>
            <person name="Lin M."/>
            <person name="Wu X.Y."/>
            <person name="Wu W.L."/>
            <person name="Chen Y.Y."/>
            <person name="Chang S.B."/>
            <person name="Sakamoto S."/>
            <person name="Ohme-Takagi M."/>
            <person name="Yagi M."/>
            <person name="Zeng S.J."/>
            <person name="Shen C.Y."/>
            <person name="Yeh C.M."/>
            <person name="Luo Y.B."/>
            <person name="Tsai W.C."/>
            <person name="Van de Peer Y."/>
            <person name="Liu Z.J."/>
        </authorList>
    </citation>
    <scope>NUCLEOTIDE SEQUENCE [LARGE SCALE GENOMIC DNA]</scope>
    <source>
        <strain evidence="3">cv. Shenzhen</strain>
        <tissue evidence="2">Stem</tissue>
    </source>
</reference>
<feature type="compositionally biased region" description="Basic residues" evidence="1">
    <location>
        <begin position="75"/>
        <end position="93"/>
    </location>
</feature>
<dbReference type="Proteomes" id="UP000236161">
    <property type="component" value="Unassembled WGS sequence"/>
</dbReference>
<proteinExistence type="predicted"/>
<evidence type="ECO:0000313" key="3">
    <source>
        <dbReference type="Proteomes" id="UP000236161"/>
    </source>
</evidence>
<dbReference type="AlphaFoldDB" id="A0A2I0AF40"/>